<accession>A0A2P6N9Q7</accession>
<keyword evidence="7" id="KW-1185">Reference proteome</keyword>
<evidence type="ECO:0000259" key="5">
    <source>
        <dbReference type="Pfam" id="PF02214"/>
    </source>
</evidence>
<dbReference type="GO" id="GO:0005737">
    <property type="term" value="C:cytoplasm"/>
    <property type="evidence" value="ECO:0007669"/>
    <property type="project" value="TreeGrafter"/>
</dbReference>
<feature type="compositionally biased region" description="Basic residues" evidence="4">
    <location>
        <begin position="152"/>
        <end position="166"/>
    </location>
</feature>
<dbReference type="SUPFAM" id="SSF50978">
    <property type="entry name" value="WD40 repeat-like"/>
    <property type="match status" value="1"/>
</dbReference>
<evidence type="ECO:0000256" key="2">
    <source>
        <dbReference type="ARBA" id="ARBA00022737"/>
    </source>
</evidence>
<dbReference type="GO" id="GO:0043130">
    <property type="term" value="F:ubiquitin binding"/>
    <property type="evidence" value="ECO:0007669"/>
    <property type="project" value="TreeGrafter"/>
</dbReference>
<feature type="repeat" description="WD" evidence="3">
    <location>
        <begin position="420"/>
        <end position="450"/>
    </location>
</feature>
<evidence type="ECO:0000313" key="6">
    <source>
        <dbReference type="EMBL" id="PRP80683.1"/>
    </source>
</evidence>
<keyword evidence="1 3" id="KW-0853">WD repeat</keyword>
<dbReference type="PANTHER" id="PTHR19849">
    <property type="entry name" value="PHOSPHOLIPASE A-2-ACTIVATING PROTEIN"/>
    <property type="match status" value="1"/>
</dbReference>
<dbReference type="GO" id="GO:0010992">
    <property type="term" value="P:ubiquitin recycling"/>
    <property type="evidence" value="ECO:0007669"/>
    <property type="project" value="TreeGrafter"/>
</dbReference>
<dbReference type="InterPro" id="IPR015943">
    <property type="entry name" value="WD40/YVTN_repeat-like_dom_sf"/>
</dbReference>
<dbReference type="STRING" id="1890364.A0A2P6N9Q7"/>
<feature type="repeat" description="WD" evidence="3">
    <location>
        <begin position="380"/>
        <end position="413"/>
    </location>
</feature>
<dbReference type="OrthoDB" id="674604at2759"/>
<dbReference type="Gene3D" id="2.130.10.10">
    <property type="entry name" value="YVTN repeat-like/Quinoprotein amine dehydrogenase"/>
    <property type="match status" value="1"/>
</dbReference>
<dbReference type="InParanoid" id="A0A2P6N9Q7"/>
<evidence type="ECO:0000256" key="1">
    <source>
        <dbReference type="ARBA" id="ARBA00022574"/>
    </source>
</evidence>
<dbReference type="SMART" id="SM00320">
    <property type="entry name" value="WD40"/>
    <property type="match status" value="5"/>
</dbReference>
<comment type="caution">
    <text evidence="6">The sequence shown here is derived from an EMBL/GenBank/DDBJ whole genome shotgun (WGS) entry which is preliminary data.</text>
</comment>
<keyword evidence="2" id="KW-0677">Repeat</keyword>
<gene>
    <name evidence="6" type="ORF">PROFUN_11642</name>
</gene>
<dbReference type="GO" id="GO:0043161">
    <property type="term" value="P:proteasome-mediated ubiquitin-dependent protein catabolic process"/>
    <property type="evidence" value="ECO:0007669"/>
    <property type="project" value="TreeGrafter"/>
</dbReference>
<dbReference type="InterPro" id="IPR001680">
    <property type="entry name" value="WD40_rpt"/>
</dbReference>
<organism evidence="6 7">
    <name type="scientific">Planoprotostelium fungivorum</name>
    <dbReference type="NCBI Taxonomy" id="1890364"/>
    <lineage>
        <taxon>Eukaryota</taxon>
        <taxon>Amoebozoa</taxon>
        <taxon>Evosea</taxon>
        <taxon>Variosea</taxon>
        <taxon>Cavosteliida</taxon>
        <taxon>Cavosteliaceae</taxon>
        <taxon>Planoprotostelium</taxon>
    </lineage>
</organism>
<dbReference type="PRINTS" id="PR00320">
    <property type="entry name" value="GPROTEINBRPT"/>
</dbReference>
<dbReference type="InterPro" id="IPR036322">
    <property type="entry name" value="WD40_repeat_dom_sf"/>
</dbReference>
<evidence type="ECO:0000256" key="4">
    <source>
        <dbReference type="SAM" id="MobiDB-lite"/>
    </source>
</evidence>
<sequence>MNSFSAQLREQLRDLTDKLRSYKLECMIEVQSLDKKTQQYEAMKREREERLAALPSQLNFYVGGQKVETLKNTILKRESLLTEMLSSGKWQPDEEGCWFLDRDADTFERVLDYLEGDGKIEATGCLLEELKFLWMHSACIGENVTNAAKQRREGRRPQTMRKRSTSRRLTNGPGITEASRREAEEYIGEMNETEKVKMNVRGRRYVTTKKTLQSGGESSMLSALASGRWTAEMNAGYSINKNSKDFAFVLDYLRTGVERGENMSEPLLYFGIDTEAVSKLQREREGRGRWRDYVSTCTATFSVGTTVHSVAELSNGCIATGSQDKTVKIWTMDGVCTHIFSGHYGDVTAVAELEDGHIASASFDRSVKIWTLGGTCTATFSGHVGRVTALVELDNGCIASGGADGTVKMWTMDGTCIATLTGHKDDVRSVATLIDGYIVSGSADKTVKIWALDGTCITTLSGHTGAVRSVIGLRNGHIASGSADNTVKIWK</sequence>
<dbReference type="EMBL" id="MDYQ01000141">
    <property type="protein sequence ID" value="PRP80683.1"/>
    <property type="molecule type" value="Genomic_DNA"/>
</dbReference>
<dbReference type="SUPFAM" id="SSF54695">
    <property type="entry name" value="POZ domain"/>
    <property type="match status" value="2"/>
</dbReference>
<feature type="domain" description="Potassium channel tetramerisation-type BTB" evidence="5">
    <location>
        <begin position="196"/>
        <end position="274"/>
    </location>
</feature>
<dbReference type="PANTHER" id="PTHR19849:SF1">
    <property type="entry name" value="F-BOX_WD REPEAT-CONTAINING PROTEIN 7"/>
    <property type="match status" value="1"/>
</dbReference>
<evidence type="ECO:0000313" key="7">
    <source>
        <dbReference type="Proteomes" id="UP000241769"/>
    </source>
</evidence>
<dbReference type="InterPro" id="IPR020472">
    <property type="entry name" value="WD40_PAC1"/>
</dbReference>
<dbReference type="PROSITE" id="PS50294">
    <property type="entry name" value="WD_REPEATS_REGION"/>
    <property type="match status" value="2"/>
</dbReference>
<proteinExistence type="predicted"/>
<dbReference type="GO" id="GO:0005634">
    <property type="term" value="C:nucleus"/>
    <property type="evidence" value="ECO:0007669"/>
    <property type="project" value="TreeGrafter"/>
</dbReference>
<feature type="region of interest" description="Disordered" evidence="4">
    <location>
        <begin position="147"/>
        <end position="175"/>
    </location>
</feature>
<name>A0A2P6N9Q7_9EUKA</name>
<feature type="repeat" description="WD" evidence="3">
    <location>
        <begin position="340"/>
        <end position="372"/>
    </location>
</feature>
<protein>
    <recommendedName>
        <fullName evidence="5">Potassium channel tetramerisation-type BTB domain-containing protein</fullName>
    </recommendedName>
</protein>
<dbReference type="Pfam" id="PF02214">
    <property type="entry name" value="BTB_2"/>
    <property type="match status" value="2"/>
</dbReference>
<dbReference type="Gene3D" id="3.30.710.10">
    <property type="entry name" value="Potassium Channel Kv1.1, Chain A"/>
    <property type="match status" value="2"/>
</dbReference>
<dbReference type="InterPro" id="IPR003131">
    <property type="entry name" value="T1-type_BTB"/>
</dbReference>
<feature type="domain" description="Potassium channel tetramerisation-type BTB" evidence="5">
    <location>
        <begin position="61"/>
        <end position="136"/>
    </location>
</feature>
<dbReference type="AlphaFoldDB" id="A0A2P6N9Q7"/>
<feature type="repeat" description="WD" evidence="3">
    <location>
        <begin position="460"/>
        <end position="491"/>
    </location>
</feature>
<dbReference type="CDD" id="cd00200">
    <property type="entry name" value="WD40"/>
    <property type="match status" value="1"/>
</dbReference>
<dbReference type="Pfam" id="PF00400">
    <property type="entry name" value="WD40"/>
    <property type="match status" value="5"/>
</dbReference>
<reference evidence="6 7" key="1">
    <citation type="journal article" date="2018" name="Genome Biol. Evol.">
        <title>Multiple Roots of Fruiting Body Formation in Amoebozoa.</title>
        <authorList>
            <person name="Hillmann F."/>
            <person name="Forbes G."/>
            <person name="Novohradska S."/>
            <person name="Ferling I."/>
            <person name="Riege K."/>
            <person name="Groth M."/>
            <person name="Westermann M."/>
            <person name="Marz M."/>
            <person name="Spaller T."/>
            <person name="Winckler T."/>
            <person name="Schaap P."/>
            <person name="Glockner G."/>
        </authorList>
    </citation>
    <scope>NUCLEOTIDE SEQUENCE [LARGE SCALE GENOMIC DNA]</scope>
    <source>
        <strain evidence="6 7">Jena</strain>
    </source>
</reference>
<evidence type="ECO:0000256" key="3">
    <source>
        <dbReference type="PROSITE-ProRule" id="PRU00221"/>
    </source>
</evidence>
<dbReference type="Proteomes" id="UP000241769">
    <property type="component" value="Unassembled WGS sequence"/>
</dbReference>
<dbReference type="InterPro" id="IPR011333">
    <property type="entry name" value="SKP1/BTB/POZ_sf"/>
</dbReference>
<dbReference type="GO" id="GO:0051260">
    <property type="term" value="P:protein homooligomerization"/>
    <property type="evidence" value="ECO:0007669"/>
    <property type="project" value="InterPro"/>
</dbReference>
<dbReference type="PROSITE" id="PS50082">
    <property type="entry name" value="WD_REPEATS_2"/>
    <property type="match status" value="4"/>
</dbReference>